<dbReference type="EMBL" id="JAABLM010000001">
    <property type="protein sequence ID" value="NBL63847.1"/>
    <property type="molecule type" value="Genomic_DNA"/>
</dbReference>
<accession>A0ABW9Z5K9</accession>
<proteinExistence type="predicted"/>
<evidence type="ECO:0008006" key="3">
    <source>
        <dbReference type="Google" id="ProtNLM"/>
    </source>
</evidence>
<reference evidence="2" key="1">
    <citation type="submission" date="2020-01" db="EMBL/GenBank/DDBJ databases">
        <title>Sphingomonas sp. strain CSW-10.</title>
        <authorList>
            <person name="Chen W.-M."/>
        </authorList>
    </citation>
    <scope>NUCLEOTIDE SEQUENCE [LARGE SCALE GENOMIC DNA]</scope>
    <source>
        <strain evidence="2">NST-5</strain>
    </source>
</reference>
<gene>
    <name evidence="1" type="ORF">GV828_01390</name>
</gene>
<comment type="caution">
    <text evidence="1">The sequence shown here is derived from an EMBL/GenBank/DDBJ whole genome shotgun (WGS) entry which is preliminary data.</text>
</comment>
<keyword evidence="2" id="KW-1185">Reference proteome</keyword>
<dbReference type="RefSeq" id="WP_166535673.1">
    <property type="nucleotide sequence ID" value="NZ_JAABLM010000001.1"/>
</dbReference>
<evidence type="ECO:0000313" key="2">
    <source>
        <dbReference type="Proteomes" id="UP000798602"/>
    </source>
</evidence>
<name>A0ABW9Z5K9_9FLAO</name>
<evidence type="ECO:0000313" key="1">
    <source>
        <dbReference type="EMBL" id="NBL63847.1"/>
    </source>
</evidence>
<sequence length="288" mass="33251">MQYAEDENGCSCIVNPRFFRTGENLVVKNLGNGKDQDPLNPCGGFQLTIGVLPTNEEHCKELKKLYENDVANPGKKPNIIPQIEWLEEKVDEKKEYGVEIKKGMNVAGDVVYTPTRKESPENHEVSLSQHTLILGWLHSHPINGYGMFSYQDLRFFRNGYREISDSRKPEAFTIIVCRDKTDPTKTNVYALKIDSFNIFSQKVDAVWNSLKYIDFNDEKERLEKIHLEQAEKYHYYEGDLEFSFLSQFEGFGISLYKASDNLDNWIKLELQPEPGFMPPFSVKQTPCN</sequence>
<protein>
    <recommendedName>
        <fullName evidence="3">JAB domain-containing protein</fullName>
    </recommendedName>
</protein>
<dbReference type="Proteomes" id="UP000798602">
    <property type="component" value="Unassembled WGS sequence"/>
</dbReference>
<organism evidence="1 2">
    <name type="scientific">Flavobacterium ichthyis</name>
    <dbReference type="NCBI Taxonomy" id="2698827"/>
    <lineage>
        <taxon>Bacteria</taxon>
        <taxon>Pseudomonadati</taxon>
        <taxon>Bacteroidota</taxon>
        <taxon>Flavobacteriia</taxon>
        <taxon>Flavobacteriales</taxon>
        <taxon>Flavobacteriaceae</taxon>
        <taxon>Flavobacterium</taxon>
    </lineage>
</organism>